<reference evidence="7" key="1">
    <citation type="submission" date="2016-10" db="EMBL/GenBank/DDBJ databases">
        <title>Frankia sp. NRRL B-16386 Genome sequencing.</title>
        <authorList>
            <person name="Ghodhbane-Gtari F."/>
            <person name="Swanson E."/>
            <person name="Gueddou A."/>
            <person name="Hezbri K."/>
            <person name="Ktari K."/>
            <person name="Nouioui I."/>
            <person name="Morris K."/>
            <person name="Simpson S."/>
            <person name="Abebe-Akele F."/>
            <person name="Thomas K."/>
            <person name="Gtari M."/>
            <person name="Tisa L.S."/>
        </authorList>
    </citation>
    <scope>NUCLEOTIDE SEQUENCE [LARGE SCALE GENOMIC DNA]</scope>
    <source>
        <strain evidence="7">NRRL B-16386</strain>
    </source>
</reference>
<dbReference type="CDD" id="cd03215">
    <property type="entry name" value="ABC_Carb_Monos_II"/>
    <property type="match status" value="1"/>
</dbReference>
<sequence length="511" mass="55096">MTTPSLHHADLDLPASHDACEAPALSVRSLSKSFGTNVALNSFDIDIAAGEIHALIGENGSGKSTFIKILAGYHQPDPGGEVRVGGEPIAVGSSAAAYAAGCRFVHQDLGLIGELPVLDNLCLGAGFPTRLGTIRRRVARKNALRSLELVGGNIDPESLVNALTPAQRTAVALARSITVDKSAPVKLVIFDEPTATLPDNEVENLLALVRRVASNGVAVLYVTHRLDEIFQVASNVTVLRDGSKVAAVPVQGLSRRDVVHLLVGDELDEAEVNSRKLAADEYPVRLRVDQVESATLASLTFDARAHEIVGLAGITGSGRETALRTVFGDLERVSGRVELDGRPLQPHRIHRTVTAGVAYVPPDRKTLGAVVNLSAGENLLMADVRRTWRFPRMRRESERREVEEWCERFDVRPRGEMEKPLASFSGGNQQKVILAKWFRLKPAVILLDEPTQGVDVGAKAVIYRQLVEAAESGCAVVVSSSDVDELAALCHRVLIMRDGSVVQELHHSDVT</sequence>
<dbReference type="GO" id="GO:0005524">
    <property type="term" value="F:ATP binding"/>
    <property type="evidence" value="ECO:0007669"/>
    <property type="project" value="UniProtKB-KW"/>
</dbReference>
<dbReference type="PROSITE" id="PS00211">
    <property type="entry name" value="ABC_TRANSPORTER_1"/>
    <property type="match status" value="1"/>
</dbReference>
<dbReference type="InterPro" id="IPR003593">
    <property type="entry name" value="AAA+_ATPase"/>
</dbReference>
<evidence type="ECO:0000313" key="7">
    <source>
        <dbReference type="Proteomes" id="UP000188929"/>
    </source>
</evidence>
<feature type="domain" description="ABC transporter" evidence="5">
    <location>
        <begin position="25"/>
        <end position="266"/>
    </location>
</feature>
<dbReference type="PANTHER" id="PTHR43790:SF9">
    <property type="entry name" value="GALACTOFURANOSE TRANSPORTER ATP-BINDING PROTEIN YTFR"/>
    <property type="match status" value="1"/>
</dbReference>
<proteinExistence type="predicted"/>
<dbReference type="SUPFAM" id="SSF52540">
    <property type="entry name" value="P-loop containing nucleoside triphosphate hydrolases"/>
    <property type="match status" value="2"/>
</dbReference>
<dbReference type="InterPro" id="IPR027417">
    <property type="entry name" value="P-loop_NTPase"/>
</dbReference>
<feature type="domain" description="ABC transporter" evidence="5">
    <location>
        <begin position="272"/>
        <end position="511"/>
    </location>
</feature>
<dbReference type="AlphaFoldDB" id="A0A1V2HYL3"/>
<dbReference type="CDD" id="cd03216">
    <property type="entry name" value="ABC_Carb_Monos_I"/>
    <property type="match status" value="1"/>
</dbReference>
<name>A0A1V2HYL3_9ACTN</name>
<dbReference type="RefSeq" id="WP_076823122.1">
    <property type="nucleotide sequence ID" value="NZ_MOMC01000165.1"/>
</dbReference>
<dbReference type="GO" id="GO:0016887">
    <property type="term" value="F:ATP hydrolysis activity"/>
    <property type="evidence" value="ECO:0007669"/>
    <property type="project" value="InterPro"/>
</dbReference>
<evidence type="ECO:0000256" key="3">
    <source>
        <dbReference type="ARBA" id="ARBA00022741"/>
    </source>
</evidence>
<dbReference type="InterPro" id="IPR017871">
    <property type="entry name" value="ABC_transporter-like_CS"/>
</dbReference>
<keyword evidence="3" id="KW-0547">Nucleotide-binding</keyword>
<evidence type="ECO:0000313" key="6">
    <source>
        <dbReference type="EMBL" id="ONH21738.1"/>
    </source>
</evidence>
<dbReference type="OrthoDB" id="3311037at2"/>
<dbReference type="InterPro" id="IPR003439">
    <property type="entry name" value="ABC_transporter-like_ATP-bd"/>
</dbReference>
<gene>
    <name evidence="6" type="ORF">BL253_38125</name>
</gene>
<organism evidence="6 7">
    <name type="scientific">Pseudofrankia asymbiotica</name>
    <dbReference type="NCBI Taxonomy" id="1834516"/>
    <lineage>
        <taxon>Bacteria</taxon>
        <taxon>Bacillati</taxon>
        <taxon>Actinomycetota</taxon>
        <taxon>Actinomycetes</taxon>
        <taxon>Frankiales</taxon>
        <taxon>Frankiaceae</taxon>
        <taxon>Pseudofrankia</taxon>
    </lineage>
</organism>
<evidence type="ECO:0000256" key="2">
    <source>
        <dbReference type="ARBA" id="ARBA00022737"/>
    </source>
</evidence>
<dbReference type="STRING" id="1834516.BL253_38125"/>
<evidence type="ECO:0000259" key="5">
    <source>
        <dbReference type="PROSITE" id="PS50893"/>
    </source>
</evidence>
<dbReference type="Gene3D" id="3.40.50.300">
    <property type="entry name" value="P-loop containing nucleotide triphosphate hydrolases"/>
    <property type="match status" value="2"/>
</dbReference>
<keyword evidence="7" id="KW-1185">Reference proteome</keyword>
<dbReference type="SMART" id="SM00382">
    <property type="entry name" value="AAA"/>
    <property type="match status" value="2"/>
</dbReference>
<evidence type="ECO:0000256" key="1">
    <source>
        <dbReference type="ARBA" id="ARBA00022448"/>
    </source>
</evidence>
<dbReference type="PANTHER" id="PTHR43790">
    <property type="entry name" value="CARBOHYDRATE TRANSPORT ATP-BINDING PROTEIN MG119-RELATED"/>
    <property type="match status" value="1"/>
</dbReference>
<accession>A0A1V2HYL3</accession>
<comment type="caution">
    <text evidence="6">The sequence shown here is derived from an EMBL/GenBank/DDBJ whole genome shotgun (WGS) entry which is preliminary data.</text>
</comment>
<dbReference type="EMBL" id="MOMC01000165">
    <property type="protein sequence ID" value="ONH21738.1"/>
    <property type="molecule type" value="Genomic_DNA"/>
</dbReference>
<keyword evidence="4" id="KW-0067">ATP-binding</keyword>
<dbReference type="InterPro" id="IPR050107">
    <property type="entry name" value="ABC_carbohydrate_import_ATPase"/>
</dbReference>
<dbReference type="Proteomes" id="UP000188929">
    <property type="component" value="Unassembled WGS sequence"/>
</dbReference>
<keyword evidence="2" id="KW-0677">Repeat</keyword>
<protein>
    <submittedName>
        <fullName evidence="6">ABC transporter</fullName>
    </submittedName>
</protein>
<keyword evidence="1" id="KW-0813">Transport</keyword>
<dbReference type="Pfam" id="PF00005">
    <property type="entry name" value="ABC_tran"/>
    <property type="match status" value="2"/>
</dbReference>
<evidence type="ECO:0000256" key="4">
    <source>
        <dbReference type="ARBA" id="ARBA00022840"/>
    </source>
</evidence>
<dbReference type="PROSITE" id="PS50893">
    <property type="entry name" value="ABC_TRANSPORTER_2"/>
    <property type="match status" value="2"/>
</dbReference>
<feature type="non-terminal residue" evidence="6">
    <location>
        <position position="511"/>
    </location>
</feature>